<dbReference type="InterPro" id="IPR027417">
    <property type="entry name" value="P-loop_NTPase"/>
</dbReference>
<dbReference type="EMBL" id="CAIT01000009">
    <property type="protein sequence ID" value="CCH55573.1"/>
    <property type="molecule type" value="Genomic_DNA"/>
</dbReference>
<dbReference type="AlphaFoldDB" id="I2GNU5"/>
<dbReference type="Proteomes" id="UP000009309">
    <property type="component" value="Unassembled WGS sequence"/>
</dbReference>
<evidence type="ECO:0000313" key="2">
    <source>
        <dbReference type="EMBL" id="CCH55573.1"/>
    </source>
</evidence>
<dbReference type="SUPFAM" id="SSF52540">
    <property type="entry name" value="P-loop containing nucleoside triphosphate hydrolases"/>
    <property type="match status" value="1"/>
</dbReference>
<reference evidence="2 3" key="1">
    <citation type="journal article" date="2012" name="J. Bacteriol.">
        <title>Genome Sequence of the Filamentous Bacterium Fibrisoma limi BUZ 3T.</title>
        <authorList>
            <person name="Filippini M."/>
            <person name="Qi W."/>
            <person name="Jaenicke S."/>
            <person name="Goesmann A."/>
            <person name="Smits T.H."/>
            <person name="Bagheri H.C."/>
        </authorList>
    </citation>
    <scope>NUCLEOTIDE SEQUENCE [LARGE SCALE GENOMIC DNA]</scope>
    <source>
        <strain evidence="3">BUZ 3T</strain>
    </source>
</reference>
<keyword evidence="3" id="KW-1185">Reference proteome</keyword>
<dbReference type="OrthoDB" id="9805802at2"/>
<dbReference type="InterPro" id="IPR051396">
    <property type="entry name" value="Bact_Antivir_Def_Nuclease"/>
</dbReference>
<dbReference type="eggNOG" id="COG3950">
    <property type="taxonomic scope" value="Bacteria"/>
</dbReference>
<comment type="caution">
    <text evidence="2">The sequence shown here is derived from an EMBL/GenBank/DDBJ whole genome shotgun (WGS) entry which is preliminary data.</text>
</comment>
<dbReference type="InterPro" id="IPR003959">
    <property type="entry name" value="ATPase_AAA_core"/>
</dbReference>
<organism evidence="2 3">
    <name type="scientific">Fibrisoma limi BUZ 3</name>
    <dbReference type="NCBI Taxonomy" id="1185876"/>
    <lineage>
        <taxon>Bacteria</taxon>
        <taxon>Pseudomonadati</taxon>
        <taxon>Bacteroidota</taxon>
        <taxon>Cytophagia</taxon>
        <taxon>Cytophagales</taxon>
        <taxon>Spirosomataceae</taxon>
        <taxon>Fibrisoma</taxon>
    </lineage>
</organism>
<protein>
    <submittedName>
        <fullName evidence="2">SMC domain protein</fullName>
    </submittedName>
</protein>
<feature type="domain" description="ATPase AAA-type core" evidence="1">
    <location>
        <begin position="25"/>
        <end position="323"/>
    </location>
</feature>
<dbReference type="PANTHER" id="PTHR43581:SF2">
    <property type="entry name" value="EXCINUCLEASE ATPASE SUBUNIT"/>
    <property type="match status" value="1"/>
</dbReference>
<evidence type="ECO:0000313" key="3">
    <source>
        <dbReference type="Proteomes" id="UP000009309"/>
    </source>
</evidence>
<evidence type="ECO:0000259" key="1">
    <source>
        <dbReference type="Pfam" id="PF13304"/>
    </source>
</evidence>
<dbReference type="STRING" id="1185876.BN8_04840"/>
<dbReference type="Pfam" id="PF13304">
    <property type="entry name" value="AAA_21"/>
    <property type="match status" value="1"/>
</dbReference>
<sequence length="420" mass="47962">MWIKKLQIAGLRCIKRAEFTFQPGMNLLVGINGMGKTTVLDALRVCLSKVLSEIENMPNQRVTLTPDDINLGFKATLLFCELEIYGRQFSYSFQRSPRYVNKSNESDLKNRISVVQYKDDLYPSLKEANFSADKKIPLAIYFSTRRAVIFERELTIAGRSVLSGRAAAYDRALAEKRESRLQPIAEWFKAQEALGQESPKALKHIEVIRSVVKQFLPEFGELQVAGNDRTPFFRITKDGASLRIPKLSDGQRGVLALVLDLARRLSQANPDLEDPVKEGEAVVLIDELDLHLHPKWQRSIVENLTRTFPNCQFIATTHSPQIIPAVEPEQVQLIKDNEIIRPDRTLGMDTNWILRNLMETDERPEGAAEAIRQVEDLITEGDYEIAREAMVNFRQDKGFDLPEWAMLEARIARLEMFDEE</sequence>
<dbReference type="PANTHER" id="PTHR43581">
    <property type="entry name" value="ATP/GTP PHOSPHATASE"/>
    <property type="match status" value="1"/>
</dbReference>
<gene>
    <name evidence="2" type="primary">pgaA</name>
    <name evidence="2" type="ORF">BN8_04840</name>
</gene>
<proteinExistence type="predicted"/>
<dbReference type="RefSeq" id="WP_009284141.1">
    <property type="nucleotide sequence ID" value="NZ_CAIT01000009.1"/>
</dbReference>
<dbReference type="GO" id="GO:0016887">
    <property type="term" value="F:ATP hydrolysis activity"/>
    <property type="evidence" value="ECO:0007669"/>
    <property type="project" value="InterPro"/>
</dbReference>
<name>I2GNU5_9BACT</name>
<accession>I2GNU5</accession>
<dbReference type="Gene3D" id="3.40.50.300">
    <property type="entry name" value="P-loop containing nucleotide triphosphate hydrolases"/>
    <property type="match status" value="1"/>
</dbReference>
<dbReference type="GO" id="GO:0005524">
    <property type="term" value="F:ATP binding"/>
    <property type="evidence" value="ECO:0007669"/>
    <property type="project" value="InterPro"/>
</dbReference>